<evidence type="ECO:0000256" key="5">
    <source>
        <dbReference type="HAMAP-Rule" id="MF_00340"/>
    </source>
</evidence>
<evidence type="ECO:0000256" key="2">
    <source>
        <dbReference type="ARBA" id="ARBA00022980"/>
    </source>
</evidence>
<feature type="region of interest" description="Disordered" evidence="6">
    <location>
        <begin position="1"/>
        <end position="20"/>
    </location>
</feature>
<evidence type="ECO:0000256" key="3">
    <source>
        <dbReference type="ARBA" id="ARBA00023274"/>
    </source>
</evidence>
<evidence type="ECO:0000313" key="7">
    <source>
        <dbReference type="EMBL" id="MDT0631076.1"/>
    </source>
</evidence>
<dbReference type="HAMAP" id="MF_00340">
    <property type="entry name" value="Ribosomal_bL32"/>
    <property type="match status" value="1"/>
</dbReference>
<proteinExistence type="inferred from homology"/>
<dbReference type="NCBIfam" id="TIGR01031">
    <property type="entry name" value="rpmF_bact"/>
    <property type="match status" value="1"/>
</dbReference>
<dbReference type="RefSeq" id="WP_311662417.1">
    <property type="nucleotide sequence ID" value="NZ_JAVRHT010000008.1"/>
</dbReference>
<dbReference type="Pfam" id="PF01783">
    <property type="entry name" value="Ribosomal_L32p"/>
    <property type="match status" value="1"/>
</dbReference>
<evidence type="ECO:0000256" key="1">
    <source>
        <dbReference type="ARBA" id="ARBA00008560"/>
    </source>
</evidence>
<keyword evidence="3 5" id="KW-0687">Ribonucleoprotein</keyword>
<dbReference type="InterPro" id="IPR011332">
    <property type="entry name" value="Ribosomal_zn-bd"/>
</dbReference>
<gene>
    <name evidence="5 7" type="primary">rpmF</name>
    <name evidence="7" type="ORF">RM540_04875</name>
</gene>
<evidence type="ECO:0000313" key="8">
    <source>
        <dbReference type="Proteomes" id="UP001267426"/>
    </source>
</evidence>
<evidence type="ECO:0000256" key="4">
    <source>
        <dbReference type="ARBA" id="ARBA00035178"/>
    </source>
</evidence>
<dbReference type="PANTHER" id="PTHR35534">
    <property type="entry name" value="50S RIBOSOMAL PROTEIN L32"/>
    <property type="match status" value="1"/>
</dbReference>
<dbReference type="Proteomes" id="UP001267426">
    <property type="component" value="Unassembled WGS sequence"/>
</dbReference>
<organism evidence="7 8">
    <name type="scientific">Rubrivirga litoralis</name>
    <dbReference type="NCBI Taxonomy" id="3075598"/>
    <lineage>
        <taxon>Bacteria</taxon>
        <taxon>Pseudomonadati</taxon>
        <taxon>Rhodothermota</taxon>
        <taxon>Rhodothermia</taxon>
        <taxon>Rhodothermales</taxon>
        <taxon>Rubricoccaceae</taxon>
        <taxon>Rubrivirga</taxon>
    </lineage>
</organism>
<dbReference type="SUPFAM" id="SSF57829">
    <property type="entry name" value="Zn-binding ribosomal proteins"/>
    <property type="match status" value="1"/>
</dbReference>
<name>A0ABU3BP52_9BACT</name>
<keyword evidence="8" id="KW-1185">Reference proteome</keyword>
<keyword evidence="2 5" id="KW-0689">Ribosomal protein</keyword>
<sequence>MANPKRRHSKARTAKRRSQYKVKNVPTPHECPNCGNAKLMHRACPTCGHYRGRAVVERPDYV</sequence>
<dbReference type="GO" id="GO:0005840">
    <property type="term" value="C:ribosome"/>
    <property type="evidence" value="ECO:0007669"/>
    <property type="project" value="UniProtKB-KW"/>
</dbReference>
<dbReference type="PANTHER" id="PTHR35534:SF1">
    <property type="entry name" value="LARGE RIBOSOMAL SUBUNIT PROTEIN BL32"/>
    <property type="match status" value="1"/>
</dbReference>
<dbReference type="InterPro" id="IPR044957">
    <property type="entry name" value="Ribosomal_bL32_bact"/>
</dbReference>
<reference evidence="7 8" key="1">
    <citation type="submission" date="2023-09" db="EMBL/GenBank/DDBJ databases">
        <authorList>
            <person name="Rey-Velasco X."/>
        </authorList>
    </citation>
    <scope>NUCLEOTIDE SEQUENCE [LARGE SCALE GENOMIC DNA]</scope>
    <source>
        <strain evidence="7 8">F394</strain>
    </source>
</reference>
<dbReference type="EMBL" id="JAVRHT010000008">
    <property type="protein sequence ID" value="MDT0631076.1"/>
    <property type="molecule type" value="Genomic_DNA"/>
</dbReference>
<dbReference type="InterPro" id="IPR002677">
    <property type="entry name" value="Ribosomal_bL32"/>
</dbReference>
<comment type="caution">
    <text evidence="7">The sequence shown here is derived from an EMBL/GenBank/DDBJ whole genome shotgun (WGS) entry which is preliminary data.</text>
</comment>
<accession>A0ABU3BP52</accession>
<comment type="similarity">
    <text evidence="1 5">Belongs to the bacterial ribosomal protein bL32 family.</text>
</comment>
<protein>
    <recommendedName>
        <fullName evidence="4 5">Large ribosomal subunit protein bL32</fullName>
    </recommendedName>
</protein>
<evidence type="ECO:0000256" key="6">
    <source>
        <dbReference type="SAM" id="MobiDB-lite"/>
    </source>
</evidence>